<proteinExistence type="predicted"/>
<gene>
    <name evidence="1" type="ORF">SDC9_137658</name>
</gene>
<evidence type="ECO:0000313" key="1">
    <source>
        <dbReference type="EMBL" id="MPM90537.1"/>
    </source>
</evidence>
<name>A0A645DMK3_9ZZZZ</name>
<sequence>MDIGANTTDAFHQRNILQVVSSLCQQLDTTEVESDCYINILHVFALAGNVDLIRFFQSGMIRTNRNCIGHAYLVAFPAAPPGSLIKPAANCTGRIRRSGCG</sequence>
<organism evidence="1">
    <name type="scientific">bioreactor metagenome</name>
    <dbReference type="NCBI Taxonomy" id="1076179"/>
    <lineage>
        <taxon>unclassified sequences</taxon>
        <taxon>metagenomes</taxon>
        <taxon>ecological metagenomes</taxon>
    </lineage>
</organism>
<protein>
    <submittedName>
        <fullName evidence="1">Uncharacterized protein</fullName>
    </submittedName>
</protein>
<dbReference type="AlphaFoldDB" id="A0A645DMK3"/>
<reference evidence="1" key="1">
    <citation type="submission" date="2019-08" db="EMBL/GenBank/DDBJ databases">
        <authorList>
            <person name="Kucharzyk K."/>
            <person name="Murdoch R.W."/>
            <person name="Higgins S."/>
            <person name="Loffler F."/>
        </authorList>
    </citation>
    <scope>NUCLEOTIDE SEQUENCE</scope>
</reference>
<dbReference type="EMBL" id="VSSQ01037765">
    <property type="protein sequence ID" value="MPM90537.1"/>
    <property type="molecule type" value="Genomic_DNA"/>
</dbReference>
<accession>A0A645DMK3</accession>
<comment type="caution">
    <text evidence="1">The sequence shown here is derived from an EMBL/GenBank/DDBJ whole genome shotgun (WGS) entry which is preliminary data.</text>
</comment>